<accession>A0ACB6ZLY3</accession>
<gene>
    <name evidence="1" type="ORF">BDM02DRAFT_3185166</name>
</gene>
<dbReference type="Proteomes" id="UP000886501">
    <property type="component" value="Unassembled WGS sequence"/>
</dbReference>
<reference evidence="1" key="1">
    <citation type="submission" date="2019-10" db="EMBL/GenBank/DDBJ databases">
        <authorList>
            <consortium name="DOE Joint Genome Institute"/>
            <person name="Kuo A."/>
            <person name="Miyauchi S."/>
            <person name="Kiss E."/>
            <person name="Drula E."/>
            <person name="Kohler A."/>
            <person name="Sanchez-Garcia M."/>
            <person name="Andreopoulos B."/>
            <person name="Barry K.W."/>
            <person name="Bonito G."/>
            <person name="Buee M."/>
            <person name="Carver A."/>
            <person name="Chen C."/>
            <person name="Cichocki N."/>
            <person name="Clum A."/>
            <person name="Culley D."/>
            <person name="Crous P.W."/>
            <person name="Fauchery L."/>
            <person name="Girlanda M."/>
            <person name="Hayes R."/>
            <person name="Keri Z."/>
            <person name="Labutti K."/>
            <person name="Lipzen A."/>
            <person name="Lombard V."/>
            <person name="Magnuson J."/>
            <person name="Maillard F."/>
            <person name="Morin E."/>
            <person name="Murat C."/>
            <person name="Nolan M."/>
            <person name="Ohm R."/>
            <person name="Pangilinan J."/>
            <person name="Pereira M."/>
            <person name="Perotto S."/>
            <person name="Peter M."/>
            <person name="Riley R."/>
            <person name="Sitrit Y."/>
            <person name="Stielow B."/>
            <person name="Szollosi G."/>
            <person name="Zifcakova L."/>
            <person name="Stursova M."/>
            <person name="Spatafora J.W."/>
            <person name="Tedersoo L."/>
            <person name="Vaario L.-M."/>
            <person name="Yamada A."/>
            <person name="Yan M."/>
            <person name="Wang P."/>
            <person name="Xu J."/>
            <person name="Bruns T."/>
            <person name="Baldrian P."/>
            <person name="Vilgalys R."/>
            <person name="Henrissat B."/>
            <person name="Grigoriev I.V."/>
            <person name="Hibbett D."/>
            <person name="Nagy L.G."/>
            <person name="Martin F.M."/>
        </authorList>
    </citation>
    <scope>NUCLEOTIDE SEQUENCE</scope>
    <source>
        <strain evidence="1">P2</strain>
    </source>
</reference>
<name>A0ACB6ZLY3_THEGA</name>
<evidence type="ECO:0000313" key="1">
    <source>
        <dbReference type="EMBL" id="KAF9650676.1"/>
    </source>
</evidence>
<sequence length="336" mass="35866">MQPSASLFFTLGLYFCLGVNTQPHVRRDTVLFQNGKDAITLNAKFKTLSPLSPCGTDEIACINDHLAQCAQGHFMPTQCNPGLVCRASPKVGSPGTTIDCMTESENIMRIIATGVDYTPSEPEDPSQTSLSLDPAVISTGFQDDGQGNIAVPSRTSSNNWINFCKTVNKPLTNGKQIPGGSCNTAPAGVIPSVDNMPSAKFIFPPNFAALTKNASFTVEVAISHLDTGWFTNPQKTFMSSPQEVNARGDVIGHSHIVIERLTGFGQTTPTDPKSFVYFKALNDPAVKGVLSTVISGGLPAGYYRIAVFHTGANHQPIAVPVAQRGALDDIVYFSVI</sequence>
<dbReference type="EMBL" id="MU117982">
    <property type="protein sequence ID" value="KAF9650676.1"/>
    <property type="molecule type" value="Genomic_DNA"/>
</dbReference>
<evidence type="ECO:0000313" key="2">
    <source>
        <dbReference type="Proteomes" id="UP000886501"/>
    </source>
</evidence>
<reference evidence="1" key="2">
    <citation type="journal article" date="2020" name="Nat. Commun.">
        <title>Large-scale genome sequencing of mycorrhizal fungi provides insights into the early evolution of symbiotic traits.</title>
        <authorList>
            <person name="Miyauchi S."/>
            <person name="Kiss E."/>
            <person name="Kuo A."/>
            <person name="Drula E."/>
            <person name="Kohler A."/>
            <person name="Sanchez-Garcia M."/>
            <person name="Morin E."/>
            <person name="Andreopoulos B."/>
            <person name="Barry K.W."/>
            <person name="Bonito G."/>
            <person name="Buee M."/>
            <person name="Carver A."/>
            <person name="Chen C."/>
            <person name="Cichocki N."/>
            <person name="Clum A."/>
            <person name="Culley D."/>
            <person name="Crous P.W."/>
            <person name="Fauchery L."/>
            <person name="Girlanda M."/>
            <person name="Hayes R.D."/>
            <person name="Keri Z."/>
            <person name="LaButti K."/>
            <person name="Lipzen A."/>
            <person name="Lombard V."/>
            <person name="Magnuson J."/>
            <person name="Maillard F."/>
            <person name="Murat C."/>
            <person name="Nolan M."/>
            <person name="Ohm R.A."/>
            <person name="Pangilinan J."/>
            <person name="Pereira M.F."/>
            <person name="Perotto S."/>
            <person name="Peter M."/>
            <person name="Pfister S."/>
            <person name="Riley R."/>
            <person name="Sitrit Y."/>
            <person name="Stielow J.B."/>
            <person name="Szollosi G."/>
            <person name="Zifcakova L."/>
            <person name="Stursova M."/>
            <person name="Spatafora J.W."/>
            <person name="Tedersoo L."/>
            <person name="Vaario L.M."/>
            <person name="Yamada A."/>
            <person name="Yan M."/>
            <person name="Wang P."/>
            <person name="Xu J."/>
            <person name="Bruns T."/>
            <person name="Baldrian P."/>
            <person name="Vilgalys R."/>
            <person name="Dunand C."/>
            <person name="Henrissat B."/>
            <person name="Grigoriev I.V."/>
            <person name="Hibbett D."/>
            <person name="Nagy L.G."/>
            <person name="Martin F.M."/>
        </authorList>
    </citation>
    <scope>NUCLEOTIDE SEQUENCE</scope>
    <source>
        <strain evidence="1">P2</strain>
    </source>
</reference>
<proteinExistence type="predicted"/>
<keyword evidence="2" id="KW-1185">Reference proteome</keyword>
<comment type="caution">
    <text evidence="1">The sequence shown here is derived from an EMBL/GenBank/DDBJ whole genome shotgun (WGS) entry which is preliminary data.</text>
</comment>
<protein>
    <submittedName>
        <fullName evidence="1">Uncharacterized protein</fullName>
    </submittedName>
</protein>
<organism evidence="1 2">
    <name type="scientific">Thelephora ganbajun</name>
    <name type="common">Ganba fungus</name>
    <dbReference type="NCBI Taxonomy" id="370292"/>
    <lineage>
        <taxon>Eukaryota</taxon>
        <taxon>Fungi</taxon>
        <taxon>Dikarya</taxon>
        <taxon>Basidiomycota</taxon>
        <taxon>Agaricomycotina</taxon>
        <taxon>Agaricomycetes</taxon>
        <taxon>Thelephorales</taxon>
        <taxon>Thelephoraceae</taxon>
        <taxon>Thelephora</taxon>
    </lineage>
</organism>